<dbReference type="PROSITE" id="PS51293">
    <property type="entry name" value="SANT"/>
    <property type="match status" value="1"/>
</dbReference>
<evidence type="ECO:0000256" key="3">
    <source>
        <dbReference type="ARBA" id="ARBA00023163"/>
    </source>
</evidence>
<dbReference type="InterPro" id="IPR006447">
    <property type="entry name" value="Myb_dom_plants"/>
</dbReference>
<keyword evidence="10" id="KW-1185">Reference proteome</keyword>
<sequence length="235" mass="25413">MAFEMPPRLRLEERKVEVTRATNSRDSPAGNSRKGQPWTEAEHLQFLTGLKKLGRGNWRGISRLFVPTRTPTQVASHAQKYLLRQTTVSKRKSRFCLLEQAASAQGLLSIGGVERCGAGPVVLPVFYGMQTYPVGQLSDRTGSLQGGSASSSDTSERGCHRVQSAPSASCPESSRAPNFTKICRPVPYHASARLTDMAKLRADLAAAVADEKLGPLQASSRSAFFPVRPSSAISV</sequence>
<evidence type="ECO:0000259" key="7">
    <source>
        <dbReference type="PROSITE" id="PS51293"/>
    </source>
</evidence>
<proteinExistence type="predicted"/>
<reference evidence="9 10" key="1">
    <citation type="journal article" date="2024" name="Nat. Commun.">
        <title>Phylogenomics reveals the evolutionary origins of lichenization in chlorophyte algae.</title>
        <authorList>
            <person name="Puginier C."/>
            <person name="Libourel C."/>
            <person name="Otte J."/>
            <person name="Skaloud P."/>
            <person name="Haon M."/>
            <person name="Grisel S."/>
            <person name="Petersen M."/>
            <person name="Berrin J.G."/>
            <person name="Delaux P.M."/>
            <person name="Dal Grande F."/>
            <person name="Keller J."/>
        </authorList>
    </citation>
    <scope>NUCLEOTIDE SEQUENCE [LARGE SCALE GENOMIC DNA]</scope>
    <source>
        <strain evidence="9 10">SAG 216-7</strain>
    </source>
</reference>
<keyword evidence="4" id="KW-0539">Nucleus</keyword>
<evidence type="ECO:0000313" key="10">
    <source>
        <dbReference type="Proteomes" id="UP001491310"/>
    </source>
</evidence>
<dbReference type="NCBIfam" id="TIGR01557">
    <property type="entry name" value="myb_SHAQKYF"/>
    <property type="match status" value="1"/>
</dbReference>
<dbReference type="InterPro" id="IPR017930">
    <property type="entry name" value="Myb_dom"/>
</dbReference>
<evidence type="ECO:0000313" key="9">
    <source>
        <dbReference type="EMBL" id="KAK9906349.1"/>
    </source>
</evidence>
<dbReference type="Proteomes" id="UP001491310">
    <property type="component" value="Unassembled WGS sequence"/>
</dbReference>
<feature type="domain" description="SANT" evidence="7">
    <location>
        <begin position="38"/>
        <end position="86"/>
    </location>
</feature>
<dbReference type="InterPro" id="IPR009057">
    <property type="entry name" value="Homeodomain-like_sf"/>
</dbReference>
<dbReference type="Gene3D" id="1.10.10.60">
    <property type="entry name" value="Homeodomain-like"/>
    <property type="match status" value="1"/>
</dbReference>
<dbReference type="Pfam" id="PF00249">
    <property type="entry name" value="Myb_DNA-binding"/>
    <property type="match status" value="1"/>
</dbReference>
<protein>
    <recommendedName>
        <fullName evidence="11">HTH myb-type domain-containing protein</fullName>
    </recommendedName>
</protein>
<evidence type="ECO:0000259" key="8">
    <source>
        <dbReference type="PROSITE" id="PS51294"/>
    </source>
</evidence>
<evidence type="ECO:0000259" key="6">
    <source>
        <dbReference type="PROSITE" id="PS50090"/>
    </source>
</evidence>
<name>A0ABR2YJL0_9CHLO</name>
<dbReference type="PANTHER" id="PTHR44191">
    <property type="entry name" value="TRANSCRIPTION FACTOR KUA1"/>
    <property type="match status" value="1"/>
</dbReference>
<dbReference type="CDD" id="cd00167">
    <property type="entry name" value="SANT"/>
    <property type="match status" value="1"/>
</dbReference>
<feature type="region of interest" description="Disordered" evidence="5">
    <location>
        <begin position="138"/>
        <end position="175"/>
    </location>
</feature>
<feature type="compositionally biased region" description="Polar residues" evidence="5">
    <location>
        <begin position="138"/>
        <end position="153"/>
    </location>
</feature>
<keyword evidence="2" id="KW-0238">DNA-binding</keyword>
<dbReference type="InterPro" id="IPR052245">
    <property type="entry name" value="Plant_Stress_Dev_TF"/>
</dbReference>
<dbReference type="SUPFAM" id="SSF46689">
    <property type="entry name" value="Homeodomain-like"/>
    <property type="match status" value="1"/>
</dbReference>
<feature type="compositionally biased region" description="Polar residues" evidence="5">
    <location>
        <begin position="20"/>
        <end position="34"/>
    </location>
</feature>
<dbReference type="InterPro" id="IPR001005">
    <property type="entry name" value="SANT/Myb"/>
</dbReference>
<gene>
    <name evidence="9" type="ORF">WJX75_000360</name>
</gene>
<feature type="compositionally biased region" description="Polar residues" evidence="5">
    <location>
        <begin position="164"/>
        <end position="175"/>
    </location>
</feature>
<feature type="domain" description="Myb-like" evidence="6">
    <location>
        <begin position="30"/>
        <end position="82"/>
    </location>
</feature>
<dbReference type="InterPro" id="IPR017884">
    <property type="entry name" value="SANT_dom"/>
</dbReference>
<evidence type="ECO:0000256" key="5">
    <source>
        <dbReference type="SAM" id="MobiDB-lite"/>
    </source>
</evidence>
<evidence type="ECO:0000256" key="4">
    <source>
        <dbReference type="ARBA" id="ARBA00023242"/>
    </source>
</evidence>
<accession>A0ABR2YJL0</accession>
<dbReference type="PANTHER" id="PTHR44191:SF62">
    <property type="entry name" value="OS04G0341900 PROTEIN"/>
    <property type="match status" value="1"/>
</dbReference>
<keyword evidence="1" id="KW-0805">Transcription regulation</keyword>
<evidence type="ECO:0000256" key="2">
    <source>
        <dbReference type="ARBA" id="ARBA00023125"/>
    </source>
</evidence>
<dbReference type="PROSITE" id="PS51294">
    <property type="entry name" value="HTH_MYB"/>
    <property type="match status" value="1"/>
</dbReference>
<evidence type="ECO:0008006" key="11">
    <source>
        <dbReference type="Google" id="ProtNLM"/>
    </source>
</evidence>
<comment type="caution">
    <text evidence="9">The sequence shown here is derived from an EMBL/GenBank/DDBJ whole genome shotgun (WGS) entry which is preliminary data.</text>
</comment>
<feature type="region of interest" description="Disordered" evidence="5">
    <location>
        <begin position="14"/>
        <end position="38"/>
    </location>
</feature>
<dbReference type="PROSITE" id="PS50090">
    <property type="entry name" value="MYB_LIKE"/>
    <property type="match status" value="1"/>
</dbReference>
<organism evidence="9 10">
    <name type="scientific">Coccomyxa subellipsoidea</name>
    <dbReference type="NCBI Taxonomy" id="248742"/>
    <lineage>
        <taxon>Eukaryota</taxon>
        <taxon>Viridiplantae</taxon>
        <taxon>Chlorophyta</taxon>
        <taxon>core chlorophytes</taxon>
        <taxon>Trebouxiophyceae</taxon>
        <taxon>Trebouxiophyceae incertae sedis</taxon>
        <taxon>Coccomyxaceae</taxon>
        <taxon>Coccomyxa</taxon>
    </lineage>
</organism>
<feature type="domain" description="HTH myb-type" evidence="8">
    <location>
        <begin position="30"/>
        <end position="86"/>
    </location>
</feature>
<evidence type="ECO:0000256" key="1">
    <source>
        <dbReference type="ARBA" id="ARBA00023015"/>
    </source>
</evidence>
<keyword evidence="3" id="KW-0804">Transcription</keyword>
<dbReference type="EMBL" id="JALJOT010000010">
    <property type="protein sequence ID" value="KAK9906349.1"/>
    <property type="molecule type" value="Genomic_DNA"/>
</dbReference>
<dbReference type="SMART" id="SM00717">
    <property type="entry name" value="SANT"/>
    <property type="match status" value="1"/>
</dbReference>